<organism evidence="1">
    <name type="scientific">Sesamum radiatum</name>
    <name type="common">Black benniseed</name>
    <dbReference type="NCBI Taxonomy" id="300843"/>
    <lineage>
        <taxon>Eukaryota</taxon>
        <taxon>Viridiplantae</taxon>
        <taxon>Streptophyta</taxon>
        <taxon>Embryophyta</taxon>
        <taxon>Tracheophyta</taxon>
        <taxon>Spermatophyta</taxon>
        <taxon>Magnoliopsida</taxon>
        <taxon>eudicotyledons</taxon>
        <taxon>Gunneridae</taxon>
        <taxon>Pentapetalae</taxon>
        <taxon>asterids</taxon>
        <taxon>lamiids</taxon>
        <taxon>Lamiales</taxon>
        <taxon>Pedaliaceae</taxon>
        <taxon>Sesamum</taxon>
    </lineage>
</organism>
<sequence length="99" mass="11566">MEHTLLRCQFSRQVWALALLPWSVVSQFHEGVEDWLRLMKCRLDTDEFSLLLIICWLLWVARNRLLFEGHVSTTAGLVLQARRLLQVVHGVDSKIDLHS</sequence>
<dbReference type="EMBL" id="JACGWJ010000024">
    <property type="protein sequence ID" value="KAL0320465.1"/>
    <property type="molecule type" value="Genomic_DNA"/>
</dbReference>
<reference evidence="1" key="1">
    <citation type="submission" date="2020-06" db="EMBL/GenBank/DDBJ databases">
        <authorList>
            <person name="Li T."/>
            <person name="Hu X."/>
            <person name="Zhang T."/>
            <person name="Song X."/>
            <person name="Zhang H."/>
            <person name="Dai N."/>
            <person name="Sheng W."/>
            <person name="Hou X."/>
            <person name="Wei L."/>
        </authorList>
    </citation>
    <scope>NUCLEOTIDE SEQUENCE</scope>
    <source>
        <strain evidence="1">G02</strain>
        <tissue evidence="1">Leaf</tissue>
    </source>
</reference>
<comment type="caution">
    <text evidence="1">The sequence shown here is derived from an EMBL/GenBank/DDBJ whole genome shotgun (WGS) entry which is preliminary data.</text>
</comment>
<evidence type="ECO:0000313" key="1">
    <source>
        <dbReference type="EMBL" id="KAL0320465.1"/>
    </source>
</evidence>
<protein>
    <submittedName>
        <fullName evidence="1">Uncharacterized protein</fullName>
    </submittedName>
</protein>
<gene>
    <name evidence="1" type="ORF">Sradi_5308000</name>
</gene>
<name>A0AAW2LMU5_SESRA</name>
<proteinExistence type="predicted"/>
<reference evidence="1" key="2">
    <citation type="journal article" date="2024" name="Plant">
        <title>Genomic evolution and insights into agronomic trait innovations of Sesamum species.</title>
        <authorList>
            <person name="Miao H."/>
            <person name="Wang L."/>
            <person name="Qu L."/>
            <person name="Liu H."/>
            <person name="Sun Y."/>
            <person name="Le M."/>
            <person name="Wang Q."/>
            <person name="Wei S."/>
            <person name="Zheng Y."/>
            <person name="Lin W."/>
            <person name="Duan Y."/>
            <person name="Cao H."/>
            <person name="Xiong S."/>
            <person name="Wang X."/>
            <person name="Wei L."/>
            <person name="Li C."/>
            <person name="Ma Q."/>
            <person name="Ju M."/>
            <person name="Zhao R."/>
            <person name="Li G."/>
            <person name="Mu C."/>
            <person name="Tian Q."/>
            <person name="Mei H."/>
            <person name="Zhang T."/>
            <person name="Gao T."/>
            <person name="Zhang H."/>
        </authorList>
    </citation>
    <scope>NUCLEOTIDE SEQUENCE</scope>
    <source>
        <strain evidence="1">G02</strain>
    </source>
</reference>
<dbReference type="AlphaFoldDB" id="A0AAW2LMU5"/>
<accession>A0AAW2LMU5</accession>